<dbReference type="PROSITE" id="PS50012">
    <property type="entry name" value="RCC1_3"/>
    <property type="match status" value="4"/>
</dbReference>
<name>A0A6G1HRJ5_9PEZI</name>
<organism evidence="4 5">
    <name type="scientific">Trichodelitschia bisporula</name>
    <dbReference type="NCBI Taxonomy" id="703511"/>
    <lineage>
        <taxon>Eukaryota</taxon>
        <taxon>Fungi</taxon>
        <taxon>Dikarya</taxon>
        <taxon>Ascomycota</taxon>
        <taxon>Pezizomycotina</taxon>
        <taxon>Dothideomycetes</taxon>
        <taxon>Dothideomycetes incertae sedis</taxon>
        <taxon>Phaeotrichales</taxon>
        <taxon>Phaeotrichaceae</taxon>
        <taxon>Trichodelitschia</taxon>
    </lineage>
</organism>
<dbReference type="Gene3D" id="2.130.10.30">
    <property type="entry name" value="Regulator of chromosome condensation 1/beta-lactamase-inhibitor protein II"/>
    <property type="match status" value="2"/>
</dbReference>
<sequence>MELRGLYALGSNGSGQLGLGHKDDRFKPIGVTHLPAGEDPSEWIIVAGGNHTLALSKSEQTKIYACGQSGDGRCIFDHTLGSPSWFCFAESCPLVGCAATWEATILARGDDGGVVSFGTGNKGELGLGPAISLSTGPSRIPNFPPPGTAVVHIAAGMSHCVAVLSNGEVYGWGSGRKGQLGHPAVNCWSPRKIEGISFRATRAVCGRDFTYIVGEPVEGNHAVFGSDKWSLVSRCPPRVAGWKDIGAGWGAIYVLLESGELISWGRDNFHQLSPLNLPKITQFAAGSEHVIAATEDGRVIAWGWGEHGNCGMEDWDDMGDWNTLMSGAKVKNVFAGCATSWITIE</sequence>
<dbReference type="Pfam" id="PF25390">
    <property type="entry name" value="WD40_RLD"/>
    <property type="match status" value="1"/>
</dbReference>
<evidence type="ECO:0000259" key="3">
    <source>
        <dbReference type="Pfam" id="PF25390"/>
    </source>
</evidence>
<gene>
    <name evidence="4" type="ORF">EJ06DRAFT_497217</name>
</gene>
<dbReference type="AlphaFoldDB" id="A0A6G1HRJ5"/>
<evidence type="ECO:0000313" key="5">
    <source>
        <dbReference type="Proteomes" id="UP000799640"/>
    </source>
</evidence>
<evidence type="ECO:0000313" key="4">
    <source>
        <dbReference type="EMBL" id="KAF2398496.1"/>
    </source>
</evidence>
<feature type="repeat" description="RCC1" evidence="2">
    <location>
        <begin position="4"/>
        <end position="58"/>
    </location>
</feature>
<keyword evidence="5" id="KW-1185">Reference proteome</keyword>
<dbReference type="PRINTS" id="PR00633">
    <property type="entry name" value="RCCNDNSATION"/>
</dbReference>
<dbReference type="InterPro" id="IPR009091">
    <property type="entry name" value="RCC1/BLIP-II"/>
</dbReference>
<dbReference type="Proteomes" id="UP000799640">
    <property type="component" value="Unassembled WGS sequence"/>
</dbReference>
<evidence type="ECO:0000256" key="1">
    <source>
        <dbReference type="ARBA" id="ARBA00022737"/>
    </source>
</evidence>
<evidence type="ECO:0000256" key="2">
    <source>
        <dbReference type="PROSITE-ProRule" id="PRU00235"/>
    </source>
</evidence>
<feature type="repeat" description="RCC1" evidence="2">
    <location>
        <begin position="167"/>
        <end position="216"/>
    </location>
</feature>
<protein>
    <submittedName>
        <fullName evidence="4">RCC1/BLIP-II</fullName>
    </submittedName>
</protein>
<dbReference type="SUPFAM" id="SSF50985">
    <property type="entry name" value="RCC1/BLIP-II"/>
    <property type="match status" value="1"/>
</dbReference>
<dbReference type="OrthoDB" id="5370059at2759"/>
<dbReference type="PANTHER" id="PTHR22870:SF408">
    <property type="entry name" value="OS09G0560450 PROTEIN"/>
    <property type="match status" value="1"/>
</dbReference>
<dbReference type="EMBL" id="ML996700">
    <property type="protein sequence ID" value="KAF2398496.1"/>
    <property type="molecule type" value="Genomic_DNA"/>
</dbReference>
<dbReference type="InterPro" id="IPR051210">
    <property type="entry name" value="Ub_ligase/GEF_domain"/>
</dbReference>
<proteinExistence type="predicted"/>
<dbReference type="InterPro" id="IPR058923">
    <property type="entry name" value="RCC1-like_dom"/>
</dbReference>
<dbReference type="InterPro" id="IPR000408">
    <property type="entry name" value="Reg_chr_condens"/>
</dbReference>
<dbReference type="PANTHER" id="PTHR22870">
    <property type="entry name" value="REGULATOR OF CHROMOSOME CONDENSATION"/>
    <property type="match status" value="1"/>
</dbReference>
<reference evidence="4" key="1">
    <citation type="journal article" date="2020" name="Stud. Mycol.">
        <title>101 Dothideomycetes genomes: a test case for predicting lifestyles and emergence of pathogens.</title>
        <authorList>
            <person name="Haridas S."/>
            <person name="Albert R."/>
            <person name="Binder M."/>
            <person name="Bloem J."/>
            <person name="Labutti K."/>
            <person name="Salamov A."/>
            <person name="Andreopoulos B."/>
            <person name="Baker S."/>
            <person name="Barry K."/>
            <person name="Bills G."/>
            <person name="Bluhm B."/>
            <person name="Cannon C."/>
            <person name="Castanera R."/>
            <person name="Culley D."/>
            <person name="Daum C."/>
            <person name="Ezra D."/>
            <person name="Gonzalez J."/>
            <person name="Henrissat B."/>
            <person name="Kuo A."/>
            <person name="Liang C."/>
            <person name="Lipzen A."/>
            <person name="Lutzoni F."/>
            <person name="Magnuson J."/>
            <person name="Mondo S."/>
            <person name="Nolan M."/>
            <person name="Ohm R."/>
            <person name="Pangilinan J."/>
            <person name="Park H.-J."/>
            <person name="Ramirez L."/>
            <person name="Alfaro M."/>
            <person name="Sun H."/>
            <person name="Tritt A."/>
            <person name="Yoshinaga Y."/>
            <person name="Zwiers L.-H."/>
            <person name="Turgeon B."/>
            <person name="Goodwin S."/>
            <person name="Spatafora J."/>
            <person name="Crous P."/>
            <person name="Grigoriev I."/>
        </authorList>
    </citation>
    <scope>NUCLEOTIDE SEQUENCE</scope>
    <source>
        <strain evidence="4">CBS 262.69</strain>
    </source>
</reference>
<feature type="repeat" description="RCC1" evidence="2">
    <location>
        <begin position="259"/>
        <end position="296"/>
    </location>
</feature>
<accession>A0A6G1HRJ5</accession>
<feature type="repeat" description="RCC1" evidence="2">
    <location>
        <begin position="112"/>
        <end position="166"/>
    </location>
</feature>
<keyword evidence="1" id="KW-0677">Repeat</keyword>
<feature type="domain" description="RCC1-like" evidence="3">
    <location>
        <begin position="6"/>
        <end position="340"/>
    </location>
</feature>